<dbReference type="Proteomes" id="UP000574369">
    <property type="component" value="Unassembled WGS sequence"/>
</dbReference>
<sequence length="174" mass="18710">MMIRVSLLQGFLTFVLGAATVAANAQSVAADFFAQGVLLGMQLSAKHGERKGTTSSGQAACIQALKPTAFHDAVNEAMTSVLAPQDLSAADQFFATPVGEKYAKYGLLQIYLAVGERAPESLPTFSDAEYRELETFAATPAGKRLILDKGMQSASAKSIYDRKIRELLDQCREK</sequence>
<organism evidence="2 3">
    <name type="scientific">Roseateles terrae</name>
    <dbReference type="NCBI Taxonomy" id="431060"/>
    <lineage>
        <taxon>Bacteria</taxon>
        <taxon>Pseudomonadati</taxon>
        <taxon>Pseudomonadota</taxon>
        <taxon>Betaproteobacteria</taxon>
        <taxon>Burkholderiales</taxon>
        <taxon>Sphaerotilaceae</taxon>
        <taxon>Roseateles</taxon>
    </lineage>
</organism>
<dbReference type="RefSeq" id="WP_088453527.1">
    <property type="nucleotide sequence ID" value="NZ_JACHXO010000006.1"/>
</dbReference>
<reference evidence="2 3" key="1">
    <citation type="submission" date="2020-08" db="EMBL/GenBank/DDBJ databases">
        <title>Genomic Encyclopedia of Type Strains, Phase III (KMG-III): the genomes of soil and plant-associated and newly described type strains.</title>
        <authorList>
            <person name="Whitman W."/>
        </authorList>
    </citation>
    <scope>NUCLEOTIDE SEQUENCE [LARGE SCALE GENOMIC DNA]</scope>
    <source>
        <strain evidence="2 3">CECT 7247</strain>
    </source>
</reference>
<feature type="signal peptide" evidence="1">
    <location>
        <begin position="1"/>
        <end position="25"/>
    </location>
</feature>
<gene>
    <name evidence="2" type="ORF">FHS28_003288</name>
</gene>
<keyword evidence="1" id="KW-0732">Signal</keyword>
<name>A0ABR6GUU6_9BURK</name>
<comment type="caution">
    <text evidence="2">The sequence shown here is derived from an EMBL/GenBank/DDBJ whole genome shotgun (WGS) entry which is preliminary data.</text>
</comment>
<evidence type="ECO:0000256" key="1">
    <source>
        <dbReference type="SAM" id="SignalP"/>
    </source>
</evidence>
<keyword evidence="3" id="KW-1185">Reference proteome</keyword>
<feature type="chain" id="PRO_5045439996" description="DUF2059 domain-containing protein" evidence="1">
    <location>
        <begin position="26"/>
        <end position="174"/>
    </location>
</feature>
<evidence type="ECO:0008006" key="4">
    <source>
        <dbReference type="Google" id="ProtNLM"/>
    </source>
</evidence>
<evidence type="ECO:0000313" key="3">
    <source>
        <dbReference type="Proteomes" id="UP000574369"/>
    </source>
</evidence>
<proteinExistence type="predicted"/>
<evidence type="ECO:0000313" key="2">
    <source>
        <dbReference type="EMBL" id="MBB3195878.1"/>
    </source>
</evidence>
<dbReference type="EMBL" id="JACHXO010000006">
    <property type="protein sequence ID" value="MBB3195878.1"/>
    <property type="molecule type" value="Genomic_DNA"/>
</dbReference>
<protein>
    <recommendedName>
        <fullName evidence="4">DUF2059 domain-containing protein</fullName>
    </recommendedName>
</protein>
<accession>A0ABR6GUU6</accession>